<dbReference type="EMBL" id="JAFBCV010000013">
    <property type="protein sequence ID" value="MBM7840272.1"/>
    <property type="molecule type" value="Genomic_DNA"/>
</dbReference>
<proteinExistence type="predicted"/>
<sequence length="215" mass="23275">MNVLVIGANGQIGKHLVQKLEQHTSHHVRAMVRKQEQKEYLDDLGIEGVLGDLEGSIDDLTTVVKGSDAIVFTAGSGGHTGADKTVMIDLDGAIKAMEAAKRANVDRFIIVSAIGVHKRENWMPKAPYYSAAKYYADEWLKASGLDYTIIRPGGLTNDEGSGKVKIAEELERGDIPREDVANVILASLENEKTIGKSFDLISGESSVLEAVNSIR</sequence>
<accession>A0ABS2SXM1</accession>
<evidence type="ECO:0000313" key="2">
    <source>
        <dbReference type="EMBL" id="MBM7840272.1"/>
    </source>
</evidence>
<reference evidence="2" key="1">
    <citation type="submission" date="2021-01" db="EMBL/GenBank/DDBJ databases">
        <title>Genomic Encyclopedia of Type Strains, Phase IV (KMG-IV): sequencing the most valuable type-strain genomes for metagenomic binning, comparative biology and taxonomic classification.</title>
        <authorList>
            <person name="Goeker M."/>
        </authorList>
    </citation>
    <scope>NUCLEOTIDE SEQUENCE</scope>
    <source>
        <strain evidence="2">DSM 21943</strain>
    </source>
</reference>
<dbReference type="Proteomes" id="UP001179280">
    <property type="component" value="Unassembled WGS sequence"/>
</dbReference>
<keyword evidence="3" id="KW-1185">Reference proteome</keyword>
<evidence type="ECO:0000313" key="3">
    <source>
        <dbReference type="Proteomes" id="UP001179280"/>
    </source>
</evidence>
<evidence type="ECO:0000259" key="1">
    <source>
        <dbReference type="Pfam" id="PF13460"/>
    </source>
</evidence>
<dbReference type="RefSeq" id="WP_204467808.1">
    <property type="nucleotide sequence ID" value="NZ_JAFBCV010000013.1"/>
</dbReference>
<feature type="domain" description="NAD(P)-binding" evidence="1">
    <location>
        <begin position="7"/>
        <end position="190"/>
    </location>
</feature>
<dbReference type="PANTHER" id="PTHR15020:SF50">
    <property type="entry name" value="UPF0659 PROTEIN YMR090W"/>
    <property type="match status" value="1"/>
</dbReference>
<dbReference type="Gene3D" id="3.40.50.720">
    <property type="entry name" value="NAD(P)-binding Rossmann-like Domain"/>
    <property type="match status" value="1"/>
</dbReference>
<gene>
    <name evidence="2" type="ORF">JOC54_003553</name>
</gene>
<dbReference type="InterPro" id="IPR036291">
    <property type="entry name" value="NAD(P)-bd_dom_sf"/>
</dbReference>
<dbReference type="SUPFAM" id="SSF51735">
    <property type="entry name" value="NAD(P)-binding Rossmann-fold domains"/>
    <property type="match status" value="1"/>
</dbReference>
<dbReference type="CDD" id="cd05243">
    <property type="entry name" value="SDR_a5"/>
    <property type="match status" value="1"/>
</dbReference>
<dbReference type="Pfam" id="PF13460">
    <property type="entry name" value="NAD_binding_10"/>
    <property type="match status" value="1"/>
</dbReference>
<comment type="caution">
    <text evidence="2">The sequence shown here is derived from an EMBL/GenBank/DDBJ whole genome shotgun (WGS) entry which is preliminary data.</text>
</comment>
<dbReference type="PANTHER" id="PTHR15020">
    <property type="entry name" value="FLAVIN REDUCTASE-RELATED"/>
    <property type="match status" value="1"/>
</dbReference>
<protein>
    <submittedName>
        <fullName evidence="2">Uncharacterized protein YbjT (DUF2867 family)</fullName>
    </submittedName>
</protein>
<dbReference type="InterPro" id="IPR016040">
    <property type="entry name" value="NAD(P)-bd_dom"/>
</dbReference>
<organism evidence="2 3">
    <name type="scientific">Shouchella xiaoxiensis</name>
    <dbReference type="NCBI Taxonomy" id="766895"/>
    <lineage>
        <taxon>Bacteria</taxon>
        <taxon>Bacillati</taxon>
        <taxon>Bacillota</taxon>
        <taxon>Bacilli</taxon>
        <taxon>Bacillales</taxon>
        <taxon>Bacillaceae</taxon>
        <taxon>Shouchella</taxon>
    </lineage>
</organism>
<name>A0ABS2SXM1_9BACI</name>